<protein>
    <submittedName>
        <fullName evidence="1">Uncharacterized protein</fullName>
    </submittedName>
</protein>
<comment type="caution">
    <text evidence="1">The sequence shown here is derived from an EMBL/GenBank/DDBJ whole genome shotgun (WGS) entry which is preliminary data.</text>
</comment>
<reference evidence="1 2" key="1">
    <citation type="journal article" date="2019" name="Commun. Biol.">
        <title>The bagworm genome reveals a unique fibroin gene that provides high tensile strength.</title>
        <authorList>
            <person name="Kono N."/>
            <person name="Nakamura H."/>
            <person name="Ohtoshi R."/>
            <person name="Tomita M."/>
            <person name="Numata K."/>
            <person name="Arakawa K."/>
        </authorList>
    </citation>
    <scope>NUCLEOTIDE SEQUENCE [LARGE SCALE GENOMIC DNA]</scope>
</reference>
<dbReference type="Proteomes" id="UP000299102">
    <property type="component" value="Unassembled WGS sequence"/>
</dbReference>
<accession>A0A4C1WQY4</accession>
<proteinExistence type="predicted"/>
<name>A0A4C1WQY4_EUMVA</name>
<organism evidence="1 2">
    <name type="scientific">Eumeta variegata</name>
    <name type="common">Bagworm moth</name>
    <name type="synonym">Eumeta japonica</name>
    <dbReference type="NCBI Taxonomy" id="151549"/>
    <lineage>
        <taxon>Eukaryota</taxon>
        <taxon>Metazoa</taxon>
        <taxon>Ecdysozoa</taxon>
        <taxon>Arthropoda</taxon>
        <taxon>Hexapoda</taxon>
        <taxon>Insecta</taxon>
        <taxon>Pterygota</taxon>
        <taxon>Neoptera</taxon>
        <taxon>Endopterygota</taxon>
        <taxon>Lepidoptera</taxon>
        <taxon>Glossata</taxon>
        <taxon>Ditrysia</taxon>
        <taxon>Tineoidea</taxon>
        <taxon>Psychidae</taxon>
        <taxon>Oiketicinae</taxon>
        <taxon>Eumeta</taxon>
    </lineage>
</organism>
<dbReference type="EMBL" id="BGZK01000608">
    <property type="protein sequence ID" value="GBP52739.1"/>
    <property type="molecule type" value="Genomic_DNA"/>
</dbReference>
<keyword evidence="2" id="KW-1185">Reference proteome</keyword>
<evidence type="ECO:0000313" key="2">
    <source>
        <dbReference type="Proteomes" id="UP000299102"/>
    </source>
</evidence>
<sequence length="222" mass="24991">MARELAKKQRERPPSHGFVTPFRRAWHPFKTLHIPVISVLCHNKFETISTVGVHSFRPLQCCRPVHQKGNRGPDHFSTRKVNVFVLWSEDVKSLTICHPSVLSNRAELHTESHPPRSRRDIPTIPSNVGVSLSFKMCSPSASSRTGPHHVHHRDRCPTTRSTLSGFCHGSCDDFVVEGLILFDIHVTADKYERARSLNSPLDDSASWVLSQHASIPNVGFLN</sequence>
<evidence type="ECO:0000313" key="1">
    <source>
        <dbReference type="EMBL" id="GBP52739.1"/>
    </source>
</evidence>
<dbReference type="AlphaFoldDB" id="A0A4C1WQY4"/>
<gene>
    <name evidence="1" type="ORF">EVAR_43940_1</name>
</gene>